<sequence>MVIRWCCVVHHKVEDSCYLSMFRQTHKTGILDTLGVLD</sequence>
<reference evidence="1" key="1">
    <citation type="submission" date="2014-09" db="EMBL/GenBank/DDBJ databases">
        <authorList>
            <person name="Magalhaes I.L.F."/>
            <person name="Oliveira U."/>
            <person name="Santos F.R."/>
            <person name="Vidigal T.H.D.A."/>
            <person name="Brescovit A.D."/>
            <person name="Santos A.J."/>
        </authorList>
    </citation>
    <scope>NUCLEOTIDE SEQUENCE</scope>
    <source>
        <tissue evidence="1">Shoot tissue taken approximately 20 cm above the soil surface</tissue>
    </source>
</reference>
<reference evidence="1" key="2">
    <citation type="journal article" date="2015" name="Data Brief">
        <title>Shoot transcriptome of the giant reed, Arundo donax.</title>
        <authorList>
            <person name="Barrero R.A."/>
            <person name="Guerrero F.D."/>
            <person name="Moolhuijzen P."/>
            <person name="Goolsby J.A."/>
            <person name="Tidwell J."/>
            <person name="Bellgard S.E."/>
            <person name="Bellgard M.I."/>
        </authorList>
    </citation>
    <scope>NUCLEOTIDE SEQUENCE</scope>
    <source>
        <tissue evidence="1">Shoot tissue taken approximately 20 cm above the soil surface</tissue>
    </source>
</reference>
<evidence type="ECO:0000313" key="1">
    <source>
        <dbReference type="EMBL" id="JAD43234.1"/>
    </source>
</evidence>
<name>A0A0A8ZUZ1_ARUDO</name>
<accession>A0A0A8ZUZ1</accession>
<protein>
    <submittedName>
        <fullName evidence="1">Uncharacterized protein</fullName>
    </submittedName>
</protein>
<organism evidence="1">
    <name type="scientific">Arundo donax</name>
    <name type="common">Giant reed</name>
    <name type="synonym">Donax arundinaceus</name>
    <dbReference type="NCBI Taxonomy" id="35708"/>
    <lineage>
        <taxon>Eukaryota</taxon>
        <taxon>Viridiplantae</taxon>
        <taxon>Streptophyta</taxon>
        <taxon>Embryophyta</taxon>
        <taxon>Tracheophyta</taxon>
        <taxon>Spermatophyta</taxon>
        <taxon>Magnoliopsida</taxon>
        <taxon>Liliopsida</taxon>
        <taxon>Poales</taxon>
        <taxon>Poaceae</taxon>
        <taxon>PACMAD clade</taxon>
        <taxon>Arundinoideae</taxon>
        <taxon>Arundineae</taxon>
        <taxon>Arundo</taxon>
    </lineage>
</organism>
<proteinExistence type="predicted"/>
<dbReference type="EMBL" id="GBRH01254661">
    <property type="protein sequence ID" value="JAD43234.1"/>
    <property type="molecule type" value="Transcribed_RNA"/>
</dbReference>
<dbReference type="AlphaFoldDB" id="A0A0A8ZUZ1"/>